<evidence type="ECO:0000259" key="6">
    <source>
        <dbReference type="PROSITE" id="PS51649"/>
    </source>
</evidence>
<protein>
    <submittedName>
        <fullName evidence="7">Coleoptile phototropism protein 1-like</fullName>
    </submittedName>
</protein>
<evidence type="ECO:0000313" key="7">
    <source>
        <dbReference type="EMBL" id="RLN27810.1"/>
    </source>
</evidence>
<evidence type="ECO:0000313" key="8">
    <source>
        <dbReference type="Proteomes" id="UP000275267"/>
    </source>
</evidence>
<gene>
    <name evidence="7" type="ORF">C2845_PM05G25450</name>
</gene>
<accession>A0A3L6STM0</accession>
<comment type="caution">
    <text evidence="7">The sequence shown here is derived from an EMBL/GenBank/DDBJ whole genome shotgun (WGS) entry which is preliminary data.</text>
</comment>
<dbReference type="OrthoDB" id="680561at2759"/>
<reference evidence="8" key="1">
    <citation type="journal article" date="2019" name="Nat. Commun.">
        <title>The genome of broomcorn millet.</title>
        <authorList>
            <person name="Zou C."/>
            <person name="Miki D."/>
            <person name="Li D."/>
            <person name="Tang Q."/>
            <person name="Xiao L."/>
            <person name="Rajput S."/>
            <person name="Deng P."/>
            <person name="Jia W."/>
            <person name="Huang R."/>
            <person name="Zhang M."/>
            <person name="Sun Y."/>
            <person name="Hu J."/>
            <person name="Fu X."/>
            <person name="Schnable P.S."/>
            <person name="Li F."/>
            <person name="Zhang H."/>
            <person name="Feng B."/>
            <person name="Zhu X."/>
            <person name="Liu R."/>
            <person name="Schnable J.C."/>
            <person name="Zhu J.-K."/>
            <person name="Zhang H."/>
        </authorList>
    </citation>
    <scope>NUCLEOTIDE SEQUENCE [LARGE SCALE GENOMIC DNA]</scope>
</reference>
<keyword evidence="1" id="KW-0833">Ubl conjugation pathway</keyword>
<dbReference type="PROSITE" id="PS51649">
    <property type="entry name" value="NPH3"/>
    <property type="match status" value="1"/>
</dbReference>
<dbReference type="InterPro" id="IPR027356">
    <property type="entry name" value="NPH3_dom"/>
</dbReference>
<dbReference type="STRING" id="4540.A0A3L6STM0"/>
<keyword evidence="5" id="KW-0732">Signal</keyword>
<organism evidence="7 8">
    <name type="scientific">Panicum miliaceum</name>
    <name type="common">Proso millet</name>
    <name type="synonym">Broomcorn millet</name>
    <dbReference type="NCBI Taxonomy" id="4540"/>
    <lineage>
        <taxon>Eukaryota</taxon>
        <taxon>Viridiplantae</taxon>
        <taxon>Streptophyta</taxon>
        <taxon>Embryophyta</taxon>
        <taxon>Tracheophyta</taxon>
        <taxon>Spermatophyta</taxon>
        <taxon>Magnoliopsida</taxon>
        <taxon>Liliopsida</taxon>
        <taxon>Poales</taxon>
        <taxon>Poaceae</taxon>
        <taxon>PACMAD clade</taxon>
        <taxon>Panicoideae</taxon>
        <taxon>Panicodae</taxon>
        <taxon>Paniceae</taxon>
        <taxon>Panicinae</taxon>
        <taxon>Panicum</taxon>
        <taxon>Panicum sect. Panicum</taxon>
    </lineage>
</organism>
<feature type="domain" description="NPH3" evidence="6">
    <location>
        <begin position="122"/>
        <end position="407"/>
    </location>
</feature>
<dbReference type="InterPro" id="IPR043454">
    <property type="entry name" value="NPH3/RPT2-like"/>
</dbReference>
<dbReference type="Proteomes" id="UP000275267">
    <property type="component" value="Unassembled WGS sequence"/>
</dbReference>
<feature type="signal peptide" evidence="5">
    <location>
        <begin position="1"/>
        <end position="36"/>
    </location>
</feature>
<feature type="coiled-coil region" evidence="3">
    <location>
        <begin position="463"/>
        <end position="497"/>
    </location>
</feature>
<evidence type="ECO:0000256" key="2">
    <source>
        <dbReference type="PROSITE-ProRule" id="PRU00982"/>
    </source>
</evidence>
<name>A0A3L6STM0_PANMI</name>
<feature type="region of interest" description="Disordered" evidence="4">
    <location>
        <begin position="518"/>
        <end position="562"/>
    </location>
</feature>
<dbReference type="PANTHER" id="PTHR32370">
    <property type="entry name" value="OS12G0117600 PROTEIN"/>
    <property type="match status" value="1"/>
</dbReference>
<evidence type="ECO:0000256" key="4">
    <source>
        <dbReference type="SAM" id="MobiDB-lite"/>
    </source>
</evidence>
<feature type="chain" id="PRO_5018187549" evidence="5">
    <location>
        <begin position="37"/>
        <end position="562"/>
    </location>
</feature>
<feature type="compositionally biased region" description="Low complexity" evidence="4">
    <location>
        <begin position="544"/>
        <end position="555"/>
    </location>
</feature>
<keyword evidence="8" id="KW-1185">Reference proteome</keyword>
<sequence>MARGPWSIKPRQLWHIHGRQPLTLLLLLLLSSMSLTAECQAPLQEAVWRIATHHASACSATELCSQVAALASSPRRPNEASSQDTPRPGTMMRAAGTRAVEPTAHGSSPEPPRFSYSAATPSRARDDSCVVNDVDAFARTIAAIRSKPPAAGTGSLASVLSHYAARWLPDAASSPSGRFLLPPESPTAAWLKKRLLLESLVAALPPDDGGGDGITCDFLLRLLRAGSTVGADAALLGDLEARAARRLDQATLGALMIPAFGGLARGAMAPCAPSPTLLDVPVVLRLVRGFLRDGAKAGGGGAAAARVARLVDAYLAEAALEAGLRPAEFEELARAVPAHARAADDGLYRAVDTYLKAHPRASKEERRSLCRLIDARKLSAEAAAHAAQNDRLPVRCVVQVLFLSEHGGGGGAKLSRHRLAEWSGGSFRDLQMIRSPGPALDLPSAAAAAVGATGARCPSKREVAAQHHELRRLREDVARLQVQCHALQAQVDRLSSEGRRRRGLFGWGAALLFRGGPGAARVDDSESGADRTPLSGGKQQGRHAPTPATGTPTVARWRRSHS</sequence>
<comment type="similarity">
    <text evidence="2">Belongs to the NPH3 family.</text>
</comment>
<feature type="region of interest" description="Disordered" evidence="4">
    <location>
        <begin position="70"/>
        <end position="120"/>
    </location>
</feature>
<dbReference type="UniPathway" id="UPA00143"/>
<dbReference type="Pfam" id="PF03000">
    <property type="entry name" value="NPH3"/>
    <property type="match status" value="1"/>
</dbReference>
<evidence type="ECO:0000256" key="1">
    <source>
        <dbReference type="ARBA" id="ARBA00022786"/>
    </source>
</evidence>
<keyword evidence="3" id="KW-0175">Coiled coil</keyword>
<evidence type="ECO:0000256" key="3">
    <source>
        <dbReference type="SAM" id="Coils"/>
    </source>
</evidence>
<dbReference type="AlphaFoldDB" id="A0A3L6STM0"/>
<dbReference type="EMBL" id="PQIB02000003">
    <property type="protein sequence ID" value="RLN27810.1"/>
    <property type="molecule type" value="Genomic_DNA"/>
</dbReference>
<evidence type="ECO:0000256" key="5">
    <source>
        <dbReference type="SAM" id="SignalP"/>
    </source>
</evidence>
<proteinExistence type="inferred from homology"/>
<dbReference type="GO" id="GO:0016567">
    <property type="term" value="P:protein ubiquitination"/>
    <property type="evidence" value="ECO:0007669"/>
    <property type="project" value="UniProtKB-UniPathway"/>
</dbReference>